<dbReference type="KEGG" id="bvg:104884926"/>
<dbReference type="InterPro" id="IPR036388">
    <property type="entry name" value="WH-like_DNA-bd_sf"/>
</dbReference>
<feature type="domain" description="HTH La-type RNA-binding" evidence="9">
    <location>
        <begin position="5"/>
        <end position="110"/>
    </location>
</feature>
<dbReference type="InterPro" id="IPR036390">
    <property type="entry name" value="WH_DNA-bd_sf"/>
</dbReference>
<evidence type="ECO:0000256" key="7">
    <source>
        <dbReference type="SAM" id="MobiDB-lite"/>
    </source>
</evidence>
<dbReference type="GO" id="GO:0006364">
    <property type="term" value="P:rRNA processing"/>
    <property type="evidence" value="ECO:0007669"/>
    <property type="project" value="EnsemblPlants"/>
</dbReference>
<dbReference type="PANTHER" id="PTHR22792:SF140">
    <property type="entry name" value="ACHILLES, ISOFORM A"/>
    <property type="match status" value="1"/>
</dbReference>
<dbReference type="CDD" id="cd08030">
    <property type="entry name" value="LA_like_plant"/>
    <property type="match status" value="1"/>
</dbReference>
<evidence type="ECO:0008006" key="13">
    <source>
        <dbReference type="Google" id="ProtNLM"/>
    </source>
</evidence>
<dbReference type="GO" id="GO:0009793">
    <property type="term" value="P:embryo development ending in seed dormancy"/>
    <property type="evidence" value="ECO:0007669"/>
    <property type="project" value="EnsemblPlants"/>
</dbReference>
<evidence type="ECO:0000313" key="12">
    <source>
        <dbReference type="Proteomes" id="UP000035740"/>
    </source>
</evidence>
<comment type="subcellular location">
    <subcellularLocation>
        <location evidence="1">Nucleus</location>
        <location evidence="1">Nucleolus</location>
    </subcellularLocation>
    <subcellularLocation>
        <location evidence="2">Nucleus</location>
        <location evidence="2">Nucleoplasm</location>
    </subcellularLocation>
</comment>
<feature type="compositionally biased region" description="Basic residues" evidence="7">
    <location>
        <begin position="427"/>
        <end position="445"/>
    </location>
</feature>
<dbReference type="SUPFAM" id="SSF46785">
    <property type="entry name" value="Winged helix' DNA-binding domain"/>
    <property type="match status" value="1"/>
</dbReference>
<dbReference type="Gene3D" id="1.10.10.10">
    <property type="entry name" value="Winged helix-like DNA-binding domain superfamily/Winged helix DNA-binding domain"/>
    <property type="match status" value="1"/>
</dbReference>
<dbReference type="GO" id="GO:0005730">
    <property type="term" value="C:nucleolus"/>
    <property type="evidence" value="ECO:0007669"/>
    <property type="project" value="UniProtKB-SubCell"/>
</dbReference>
<dbReference type="InterPro" id="IPR014886">
    <property type="entry name" value="La_xRRM"/>
</dbReference>
<keyword evidence="4" id="KW-0539">Nucleus</keyword>
<evidence type="ECO:0000256" key="6">
    <source>
        <dbReference type="PROSITE-ProRule" id="PRU00332"/>
    </source>
</evidence>
<evidence type="ECO:0000256" key="4">
    <source>
        <dbReference type="ARBA" id="ARBA00023242"/>
    </source>
</evidence>
<dbReference type="GO" id="GO:0005654">
    <property type="term" value="C:nucleoplasm"/>
    <property type="evidence" value="ECO:0007669"/>
    <property type="project" value="UniProtKB-SubCell"/>
</dbReference>
<dbReference type="Proteomes" id="UP000035740">
    <property type="component" value="Chromosome 2"/>
</dbReference>
<dbReference type="PANTHER" id="PTHR22792">
    <property type="entry name" value="LUPUS LA PROTEIN-RELATED"/>
    <property type="match status" value="1"/>
</dbReference>
<evidence type="ECO:0000256" key="5">
    <source>
        <dbReference type="ARBA" id="ARBA00057261"/>
    </source>
</evidence>
<sequence>MANTTGLDEETASKVLRQVEFYFGDSNLPRDNFLMNTLNDCEDGMVDLALICSFTRMRTHLDLGNMKADQIPLATVDAVSETLRSSGFLKLSEDGRRVGRSVQLNKPEEVIEQVDGRTIAASPVPYDANIDEIKSFFAQYAKVNSCRLPRHVSHKFYICGTALVEFSTEEDAEKVLKQTLSYAGADLELKPKKDFDLEREKDVKEFEEINGKDSEKSRYPKGLILAFTLKSKLLEEDSKQNGSDEHASEAEVSKTNGGESVANGSEEADKASVNDKNGAVENVEETMEEVCPESIEKEEKETEGDKKSSESADKKDRDKAAPGGKSAIESYKNNMDVVIREDLKAVFGKFGTVKYIDFKMGETSGYVRFEEPEGTQKARAAAVLAEEGGLVVKNYIATLEPVSGNEEKEYWSQILGSQGRIRDNRGGHKGRGGRHHNRGGRHGRSRDRDQPAGRANKVQKVAT</sequence>
<dbReference type="PROSITE" id="PS50102">
    <property type="entry name" value="RRM"/>
    <property type="match status" value="1"/>
</dbReference>
<feature type="compositionally biased region" description="Basic and acidic residues" evidence="7">
    <location>
        <begin position="236"/>
        <end position="252"/>
    </location>
</feature>
<dbReference type="eggNOG" id="KOG0118">
    <property type="taxonomic scope" value="Eukaryota"/>
</dbReference>
<dbReference type="OMA" id="QFERSIY"/>
<dbReference type="SMART" id="SM00360">
    <property type="entry name" value="RRM"/>
    <property type="match status" value="2"/>
</dbReference>
<dbReference type="Gene3D" id="3.30.70.330">
    <property type="match status" value="2"/>
</dbReference>
<comment type="function">
    <text evidence="5">Binds to the 3' poly(U) terminus of nascent RNA polymerase III transcripts, protecting them from exonuclease digestion and facilitating their folding and maturation.</text>
</comment>
<dbReference type="Pfam" id="PF08777">
    <property type="entry name" value="RRM_3"/>
    <property type="match status" value="1"/>
</dbReference>
<dbReference type="GO" id="GO:1990904">
    <property type="term" value="C:ribonucleoprotein complex"/>
    <property type="evidence" value="ECO:0007669"/>
    <property type="project" value="UniProtKB-UniRule"/>
</dbReference>
<feature type="domain" description="RRM" evidence="8">
    <location>
        <begin position="117"/>
        <end position="202"/>
    </location>
</feature>
<evidence type="ECO:0000256" key="3">
    <source>
        <dbReference type="ARBA" id="ARBA00022884"/>
    </source>
</evidence>
<keyword evidence="12" id="KW-1185">Reference proteome</keyword>
<dbReference type="InterPro" id="IPR002344">
    <property type="entry name" value="Lupus_La"/>
</dbReference>
<dbReference type="InterPro" id="IPR035979">
    <property type="entry name" value="RBD_domain_sf"/>
</dbReference>
<dbReference type="GO" id="GO:0003729">
    <property type="term" value="F:mRNA binding"/>
    <property type="evidence" value="ECO:0007669"/>
    <property type="project" value="EnsemblPlants"/>
</dbReference>
<evidence type="ECO:0000256" key="1">
    <source>
        <dbReference type="ARBA" id="ARBA00004604"/>
    </source>
</evidence>
<dbReference type="GO" id="GO:0031126">
    <property type="term" value="P:sno(s)RNA 3'-end processing"/>
    <property type="evidence" value="ECO:0007669"/>
    <property type="project" value="EnsemblPlants"/>
</dbReference>
<accession>A0A0J8CWP6</accession>
<dbReference type="PROSITE" id="PS50961">
    <property type="entry name" value="HTH_LA"/>
    <property type="match status" value="1"/>
</dbReference>
<dbReference type="InterPro" id="IPR045180">
    <property type="entry name" value="La_dom_prot"/>
</dbReference>
<feature type="compositionally biased region" description="Basic and acidic residues" evidence="7">
    <location>
        <begin position="294"/>
        <end position="320"/>
    </location>
</feature>
<dbReference type="PRINTS" id="PR00302">
    <property type="entry name" value="LUPUSLA"/>
</dbReference>
<gene>
    <name evidence="11" type="ORF">BVRB_2g031890</name>
</gene>
<evidence type="ECO:0000256" key="2">
    <source>
        <dbReference type="ARBA" id="ARBA00004642"/>
    </source>
</evidence>
<dbReference type="PROSITE" id="PS51939">
    <property type="entry name" value="XRRM"/>
    <property type="match status" value="1"/>
</dbReference>
<evidence type="ECO:0000259" key="10">
    <source>
        <dbReference type="PROSITE" id="PS51939"/>
    </source>
</evidence>
<dbReference type="OrthoDB" id="439993at2759"/>
<dbReference type="EMBL" id="KQ090038">
    <property type="protein sequence ID" value="KMT18160.1"/>
    <property type="molecule type" value="Genomic_DNA"/>
</dbReference>
<protein>
    <recommendedName>
        <fullName evidence="13">La protein 1</fullName>
    </recommendedName>
</protein>
<organism evidence="11 12">
    <name type="scientific">Beta vulgaris subsp. vulgaris</name>
    <name type="common">Beet</name>
    <dbReference type="NCBI Taxonomy" id="3555"/>
    <lineage>
        <taxon>Eukaryota</taxon>
        <taxon>Viridiplantae</taxon>
        <taxon>Streptophyta</taxon>
        <taxon>Embryophyta</taxon>
        <taxon>Tracheophyta</taxon>
        <taxon>Spermatophyta</taxon>
        <taxon>Magnoliopsida</taxon>
        <taxon>eudicotyledons</taxon>
        <taxon>Gunneridae</taxon>
        <taxon>Pentapetalae</taxon>
        <taxon>Caryophyllales</taxon>
        <taxon>Chenopodiaceae</taxon>
        <taxon>Betoideae</taxon>
        <taxon>Beta</taxon>
    </lineage>
</organism>
<name>A0A0J8CWP6_BETVV</name>
<evidence type="ECO:0000259" key="8">
    <source>
        <dbReference type="PROSITE" id="PS50102"/>
    </source>
</evidence>
<evidence type="ECO:0000259" key="9">
    <source>
        <dbReference type="PROSITE" id="PS50961"/>
    </source>
</evidence>
<dbReference type="Pfam" id="PF05383">
    <property type="entry name" value="La"/>
    <property type="match status" value="1"/>
</dbReference>
<dbReference type="InterPro" id="IPR012677">
    <property type="entry name" value="Nucleotide-bd_a/b_plait_sf"/>
</dbReference>
<dbReference type="CDD" id="cd12291">
    <property type="entry name" value="RRM1_La"/>
    <property type="match status" value="1"/>
</dbReference>
<feature type="compositionally biased region" description="Acidic residues" evidence="7">
    <location>
        <begin position="282"/>
        <end position="291"/>
    </location>
</feature>
<feature type="region of interest" description="Disordered" evidence="7">
    <location>
        <begin position="236"/>
        <end position="327"/>
    </location>
</feature>
<dbReference type="InterPro" id="IPR006630">
    <property type="entry name" value="La_HTH"/>
</dbReference>
<keyword evidence="3 6" id="KW-0694">RNA-binding</keyword>
<proteinExistence type="predicted"/>
<dbReference type="AlphaFoldDB" id="A0A0J8CWP6"/>
<reference evidence="11 12" key="1">
    <citation type="journal article" date="2014" name="Nature">
        <title>The genome of the recently domesticated crop plant sugar beet (Beta vulgaris).</title>
        <authorList>
            <person name="Dohm J.C."/>
            <person name="Minoche A.E."/>
            <person name="Holtgrawe D."/>
            <person name="Capella-Gutierrez S."/>
            <person name="Zakrzewski F."/>
            <person name="Tafer H."/>
            <person name="Rupp O."/>
            <person name="Sorensen T.R."/>
            <person name="Stracke R."/>
            <person name="Reinhardt R."/>
            <person name="Goesmann A."/>
            <person name="Kraft T."/>
            <person name="Schulz B."/>
            <person name="Stadler P.F."/>
            <person name="Schmidt T."/>
            <person name="Gabaldon T."/>
            <person name="Lehrach H."/>
            <person name="Weisshaar B."/>
            <person name="Himmelbauer H."/>
        </authorList>
    </citation>
    <scope>NUCLEOTIDE SEQUENCE [LARGE SCALE GENOMIC DNA]</scope>
    <source>
        <tissue evidence="11">Taproot</tissue>
    </source>
</reference>
<dbReference type="FunFam" id="1.10.10.10:FF:000795">
    <property type="entry name" value="La protein 2"/>
    <property type="match status" value="1"/>
</dbReference>
<dbReference type="InterPro" id="IPR000504">
    <property type="entry name" value="RRM_dom"/>
</dbReference>
<dbReference type="Gramene" id="KMT18160">
    <property type="protein sequence ID" value="KMT18160"/>
    <property type="gene ID" value="BVRB_2g031890"/>
</dbReference>
<dbReference type="SUPFAM" id="SSF54928">
    <property type="entry name" value="RNA-binding domain, RBD"/>
    <property type="match status" value="2"/>
</dbReference>
<dbReference type="Pfam" id="PF00076">
    <property type="entry name" value="RRM_1"/>
    <property type="match status" value="1"/>
</dbReference>
<evidence type="ECO:0000313" key="11">
    <source>
        <dbReference type="EMBL" id="KMT18160.1"/>
    </source>
</evidence>
<dbReference type="SMART" id="SM00715">
    <property type="entry name" value="LA"/>
    <property type="match status" value="1"/>
</dbReference>
<dbReference type="GO" id="GO:0042780">
    <property type="term" value="P:tRNA 3'-end processing"/>
    <property type="evidence" value="ECO:0007669"/>
    <property type="project" value="EnsemblPlants"/>
</dbReference>
<feature type="region of interest" description="Disordered" evidence="7">
    <location>
        <begin position="416"/>
        <end position="463"/>
    </location>
</feature>
<feature type="domain" description="XRRM" evidence="10">
    <location>
        <begin position="322"/>
        <end position="449"/>
    </location>
</feature>